<dbReference type="Pfam" id="PF02839">
    <property type="entry name" value="CBM_5_12"/>
    <property type="match status" value="2"/>
</dbReference>
<organism evidence="9 10">
    <name type="scientific">Chitiniphilus shinanonensis</name>
    <dbReference type="NCBI Taxonomy" id="553088"/>
    <lineage>
        <taxon>Bacteria</taxon>
        <taxon>Pseudomonadati</taxon>
        <taxon>Pseudomonadota</taxon>
        <taxon>Betaproteobacteria</taxon>
        <taxon>Neisseriales</taxon>
        <taxon>Chitinibacteraceae</taxon>
        <taxon>Chitiniphilus</taxon>
    </lineage>
</organism>
<dbReference type="InterPro" id="IPR017853">
    <property type="entry name" value="GH"/>
</dbReference>
<dbReference type="InterPro" id="IPR001579">
    <property type="entry name" value="Glyco_hydro_18_chit_AS"/>
</dbReference>
<feature type="signal peptide" evidence="7">
    <location>
        <begin position="1"/>
        <end position="22"/>
    </location>
</feature>
<dbReference type="InterPro" id="IPR003610">
    <property type="entry name" value="CBM5/12"/>
</dbReference>
<keyword evidence="3" id="KW-0119">Carbohydrate metabolism</keyword>
<keyword evidence="2" id="KW-0146">Chitin degradation</keyword>
<dbReference type="InterPro" id="IPR029070">
    <property type="entry name" value="Chitinase_insertion_sf"/>
</dbReference>
<keyword evidence="7" id="KW-0732">Signal</keyword>
<keyword evidence="1 5" id="KW-0378">Hydrolase</keyword>
<evidence type="ECO:0000313" key="10">
    <source>
        <dbReference type="Proteomes" id="UP001156836"/>
    </source>
</evidence>
<evidence type="ECO:0000259" key="8">
    <source>
        <dbReference type="PROSITE" id="PS51910"/>
    </source>
</evidence>
<evidence type="ECO:0000256" key="6">
    <source>
        <dbReference type="SAM" id="MobiDB-lite"/>
    </source>
</evidence>
<proteinExistence type="predicted"/>
<dbReference type="CDD" id="cd12215">
    <property type="entry name" value="ChiC_BD"/>
    <property type="match status" value="1"/>
</dbReference>
<feature type="region of interest" description="Disordered" evidence="6">
    <location>
        <begin position="232"/>
        <end position="255"/>
    </location>
</feature>
<gene>
    <name evidence="9" type="ORF">GCM10007860_16730</name>
</gene>
<dbReference type="InterPro" id="IPR011583">
    <property type="entry name" value="Chitinase_II/V-like_cat"/>
</dbReference>
<keyword evidence="4 5" id="KW-0326">Glycosidase</keyword>
<dbReference type="InterPro" id="IPR036573">
    <property type="entry name" value="CBM_sf_5/12"/>
</dbReference>
<dbReference type="CDD" id="cd06548">
    <property type="entry name" value="GH18_chitinase"/>
    <property type="match status" value="1"/>
</dbReference>
<evidence type="ECO:0000256" key="5">
    <source>
        <dbReference type="RuleBase" id="RU000489"/>
    </source>
</evidence>
<evidence type="ECO:0000256" key="1">
    <source>
        <dbReference type="ARBA" id="ARBA00022801"/>
    </source>
</evidence>
<dbReference type="InterPro" id="IPR009470">
    <property type="entry name" value="Chi_C"/>
</dbReference>
<evidence type="ECO:0000256" key="3">
    <source>
        <dbReference type="ARBA" id="ARBA00023277"/>
    </source>
</evidence>
<feature type="chain" id="PRO_5045316251" description="GH18 domain-containing protein" evidence="7">
    <location>
        <begin position="23"/>
        <end position="929"/>
    </location>
</feature>
<feature type="compositionally biased region" description="Pro residues" evidence="6">
    <location>
        <begin position="232"/>
        <end position="251"/>
    </location>
</feature>
<evidence type="ECO:0000256" key="2">
    <source>
        <dbReference type="ARBA" id="ARBA00023024"/>
    </source>
</evidence>
<name>A0ABQ6BVI3_9NEIS</name>
<feature type="compositionally biased region" description="Pro residues" evidence="6">
    <location>
        <begin position="80"/>
        <end position="107"/>
    </location>
</feature>
<keyword evidence="10" id="KW-1185">Reference proteome</keyword>
<reference evidence="10" key="1">
    <citation type="journal article" date="2019" name="Int. J. Syst. Evol. Microbiol.">
        <title>The Global Catalogue of Microorganisms (GCM) 10K type strain sequencing project: providing services to taxonomists for standard genome sequencing and annotation.</title>
        <authorList>
            <consortium name="The Broad Institute Genomics Platform"/>
            <consortium name="The Broad Institute Genome Sequencing Center for Infectious Disease"/>
            <person name="Wu L."/>
            <person name="Ma J."/>
        </authorList>
    </citation>
    <scope>NUCLEOTIDE SEQUENCE [LARGE SCALE GENOMIC DNA]</scope>
    <source>
        <strain evidence="10">NBRC 104970</strain>
    </source>
</reference>
<sequence length="929" mass="99226">MSSTRLSLALLPAALVAAYATAASPAWQEGTTYAAGTTVSYNGHEYQALVTHTAYVGANWNPASTPTLWKDLGAGSTTPTPTPVVTPTPTPVVTPTPTPVVTPTPTPVVTPTPTQVVTPTPAGTCYQAWNASGVYTGGARVTLNGVNYEAKWWTQGDNPAQSGDWGVWKNIGNCGATPTPVVTPTPTPVVTPTPTPVVTPTPTPVVTPTPTPVVTPTPTPVVTPTPTPVVTPTPTPVVTPTPTPVVTPTPTPVTGNDCRPDGLEPSGVANVPYCQAYDQDGREKLANGLKRRIIGYFTNWRTGKNGLPSYLANDIPWNDITHINYAFAHIDSSNKISVNETVPGNESTDMEWPGVAGAEMDPTLPYKGHFNLLNKYKKLHPGVKTLVSVGGWAETGGYFGADGNRVASGGFYSMTTNANGSINTAGINAFADSSVAFIRKYGFDGVDIDYEYPTTMANAGNPKDWAVSGPRLAGLQASYRELMKVLRAKLDAASAQDGRYYMLTIASPSSGYLLRGMETYQSVKYLDYVNMMTYDLHGAWNEFVGPNAALFDDGKDAELAKWSVYTTSQYGGIGYLNTDWAYRYFRGSLPAGRINAGLPFYTRGWKDVTGGNNGLWGTAPSQNCDVGLTPPCGNGASGIDNIWHDLNDAGSELGAGSNPMWHAKNLEKGIAGDYLPLFGLKASDLVGSYARNYDATLVAPWLWNASKKVFISTEDEQSIQRKAEWINTNGIGGAMFWEMAGDYDWDANKTNLNGTKGQYVPGATMTRLLAQNFRAATPYGNKRAKRAMPAEVVQLQFDVTDFKLGDQNYPINPKLKVTNKGTVAIPGGSKVEFNYPVAAPNNMSDQSGTGLKVTASEHTGANVGGFKGDFHTASFVLPSWQAIAPGATIDVTLNYYLPISGPSNYVVTVNGKEYATQQEYPNLPVAKLQ</sequence>
<dbReference type="SMART" id="SM00495">
    <property type="entry name" value="ChtBD3"/>
    <property type="match status" value="2"/>
</dbReference>
<dbReference type="PANTHER" id="PTHR11177">
    <property type="entry name" value="CHITINASE"/>
    <property type="match status" value="1"/>
</dbReference>
<dbReference type="SUPFAM" id="SSF51055">
    <property type="entry name" value="Carbohydrate binding domain"/>
    <property type="match status" value="2"/>
</dbReference>
<feature type="region of interest" description="Disordered" evidence="6">
    <location>
        <begin position="78"/>
        <end position="107"/>
    </location>
</feature>
<dbReference type="Pfam" id="PF00704">
    <property type="entry name" value="Glyco_hydro_18"/>
    <property type="match status" value="1"/>
</dbReference>
<dbReference type="PROSITE" id="PS01095">
    <property type="entry name" value="GH18_1"/>
    <property type="match status" value="1"/>
</dbReference>
<protein>
    <recommendedName>
        <fullName evidence="8">GH18 domain-containing protein</fullName>
    </recommendedName>
</protein>
<dbReference type="EMBL" id="BSOZ01000020">
    <property type="protein sequence ID" value="GLS04526.1"/>
    <property type="molecule type" value="Genomic_DNA"/>
</dbReference>
<dbReference type="Gene3D" id="3.20.20.80">
    <property type="entry name" value="Glycosidases"/>
    <property type="match status" value="1"/>
</dbReference>
<accession>A0ABQ6BVI3</accession>
<dbReference type="SUPFAM" id="SSF51445">
    <property type="entry name" value="(Trans)glycosidases"/>
    <property type="match status" value="1"/>
</dbReference>
<dbReference type="Proteomes" id="UP001156836">
    <property type="component" value="Unassembled WGS sequence"/>
</dbReference>
<evidence type="ECO:0000313" key="9">
    <source>
        <dbReference type="EMBL" id="GLS04526.1"/>
    </source>
</evidence>
<evidence type="ECO:0000256" key="7">
    <source>
        <dbReference type="SAM" id="SignalP"/>
    </source>
</evidence>
<feature type="domain" description="GH18" evidence="8">
    <location>
        <begin position="291"/>
        <end position="755"/>
    </location>
</feature>
<comment type="caution">
    <text evidence="9">The sequence shown here is derived from an EMBL/GenBank/DDBJ whole genome shotgun (WGS) entry which is preliminary data.</text>
</comment>
<dbReference type="InterPro" id="IPR050314">
    <property type="entry name" value="Glycosyl_Hydrlase_18"/>
</dbReference>
<dbReference type="SMART" id="SM00636">
    <property type="entry name" value="Glyco_18"/>
    <property type="match status" value="1"/>
</dbReference>
<dbReference type="Pfam" id="PF06483">
    <property type="entry name" value="ChiC"/>
    <property type="match status" value="1"/>
</dbReference>
<dbReference type="SUPFAM" id="SSF54556">
    <property type="entry name" value="Chitinase insertion domain"/>
    <property type="match status" value="1"/>
</dbReference>
<dbReference type="Gene3D" id="3.10.50.10">
    <property type="match status" value="1"/>
</dbReference>
<dbReference type="PANTHER" id="PTHR11177:SF308">
    <property type="entry name" value="CHITINASE A"/>
    <property type="match status" value="1"/>
</dbReference>
<dbReference type="Gene3D" id="2.10.10.20">
    <property type="entry name" value="Carbohydrate-binding module superfamily 5/12"/>
    <property type="match status" value="2"/>
</dbReference>
<dbReference type="InterPro" id="IPR001223">
    <property type="entry name" value="Glyco_hydro18_cat"/>
</dbReference>
<evidence type="ECO:0000256" key="4">
    <source>
        <dbReference type="ARBA" id="ARBA00023295"/>
    </source>
</evidence>
<dbReference type="PROSITE" id="PS51910">
    <property type="entry name" value="GH18_2"/>
    <property type="match status" value="1"/>
</dbReference>
<keyword evidence="2" id="KW-0624">Polysaccharide degradation</keyword>
<dbReference type="CDD" id="cd12214">
    <property type="entry name" value="ChiA1_BD"/>
    <property type="match status" value="1"/>
</dbReference>